<accession>A0A368KKD0</accession>
<dbReference type="Proteomes" id="UP000252387">
    <property type="component" value="Unassembled WGS sequence"/>
</dbReference>
<comment type="caution">
    <text evidence="2">The sequence shown here is derived from an EMBL/GenBank/DDBJ whole genome shotgun (WGS) entry which is preliminary data.</text>
</comment>
<name>A0A368KKD0_9GAMM</name>
<dbReference type="Pfam" id="PF06114">
    <property type="entry name" value="Peptidase_M78"/>
    <property type="match status" value="1"/>
</dbReference>
<reference evidence="2 3" key="1">
    <citation type="submission" date="2018-05" db="EMBL/GenBank/DDBJ databases">
        <title>Draft genome sequence of Rhodanobacter denitrificans Yn1 isolated from gold copper mine.</title>
        <authorList>
            <person name="Yang N."/>
            <person name="Mazhar H.S."/>
            <person name="Rensing C."/>
        </authorList>
    </citation>
    <scope>NUCLEOTIDE SEQUENCE [LARGE SCALE GENOMIC DNA]</scope>
    <source>
        <strain evidence="2 3">Yn1</strain>
    </source>
</reference>
<dbReference type="Gene3D" id="1.10.10.2910">
    <property type="match status" value="1"/>
</dbReference>
<proteinExistence type="predicted"/>
<evidence type="ECO:0000313" key="2">
    <source>
        <dbReference type="EMBL" id="RCS31576.1"/>
    </source>
</evidence>
<dbReference type="InterPro" id="IPR052345">
    <property type="entry name" value="Rad_response_metalloprotease"/>
</dbReference>
<feature type="domain" description="IrrE N-terminal-like" evidence="1">
    <location>
        <begin position="34"/>
        <end position="160"/>
    </location>
</feature>
<dbReference type="RefSeq" id="WP_114340313.1">
    <property type="nucleotide sequence ID" value="NZ_QFWQ01000001.1"/>
</dbReference>
<dbReference type="AlphaFoldDB" id="A0A368KKD0"/>
<sequence length="263" mass="29578">MRPRAAANQLTKVLREAIPPEQWFPVDPFFVARGLGVQVHEDDLGQGIEGAMLTAGKKSAIVINSRIQDQGRRAFTGAHELGHFSLHRNRAELRCTVDNLLDTAPHPANIEQEANEFAMTLLMPIDDFRSHSSNALPSIGLVKSLALRYGTSLTATALRLRESSSKAFALAYVTSGQLKWWWPTNRFRWRVPRGQPWIDALVASEEPLRYNTEEIFGTAAAARLGETLRISGVDMPSYDASLWVVDTPDERRPWEWDKNEEDD</sequence>
<organism evidence="2 3">
    <name type="scientific">Rhodanobacter denitrificans</name>
    <dbReference type="NCBI Taxonomy" id="666685"/>
    <lineage>
        <taxon>Bacteria</taxon>
        <taxon>Pseudomonadati</taxon>
        <taxon>Pseudomonadota</taxon>
        <taxon>Gammaproteobacteria</taxon>
        <taxon>Lysobacterales</taxon>
        <taxon>Rhodanobacteraceae</taxon>
        <taxon>Rhodanobacter</taxon>
    </lineage>
</organism>
<dbReference type="OrthoDB" id="9796786at2"/>
<dbReference type="PANTHER" id="PTHR43236">
    <property type="entry name" value="ANTITOXIN HIGA1"/>
    <property type="match status" value="1"/>
</dbReference>
<dbReference type="InterPro" id="IPR010359">
    <property type="entry name" value="IrrE_HExxH"/>
</dbReference>
<evidence type="ECO:0000313" key="3">
    <source>
        <dbReference type="Proteomes" id="UP000252387"/>
    </source>
</evidence>
<keyword evidence="3" id="KW-1185">Reference proteome</keyword>
<gene>
    <name evidence="2" type="ORF">DEO45_00190</name>
</gene>
<protein>
    <submittedName>
        <fullName evidence="2">ImmA/IrrE family metallo-endopeptidase</fullName>
    </submittedName>
</protein>
<evidence type="ECO:0000259" key="1">
    <source>
        <dbReference type="Pfam" id="PF06114"/>
    </source>
</evidence>
<dbReference type="PANTHER" id="PTHR43236:SF1">
    <property type="entry name" value="BLL7220 PROTEIN"/>
    <property type="match status" value="1"/>
</dbReference>
<dbReference type="EMBL" id="QFWQ01000001">
    <property type="protein sequence ID" value="RCS31576.1"/>
    <property type="molecule type" value="Genomic_DNA"/>
</dbReference>